<protein>
    <recommendedName>
        <fullName evidence="7">DUF86 domain-containing protein</fullName>
    </recommendedName>
</protein>
<evidence type="ECO:0000256" key="2">
    <source>
        <dbReference type="ARBA" id="ARBA00022722"/>
    </source>
</evidence>
<keyword evidence="1" id="KW-1277">Toxin-antitoxin system</keyword>
<proteinExistence type="inferred from homology"/>
<evidence type="ECO:0000313" key="5">
    <source>
        <dbReference type="EMBL" id="CDM98449.1"/>
    </source>
</evidence>
<dbReference type="AlphaFoldDB" id="A0A9P1P1W7"/>
<dbReference type="EMBL" id="FO818640">
    <property type="protein sequence ID" value="CDM98449.1"/>
    <property type="molecule type" value="Genomic_DNA"/>
</dbReference>
<dbReference type="GO" id="GO:0110001">
    <property type="term" value="C:toxin-antitoxin complex"/>
    <property type="evidence" value="ECO:0007669"/>
    <property type="project" value="InterPro"/>
</dbReference>
<dbReference type="InterPro" id="IPR037038">
    <property type="entry name" value="HepT-like_sf"/>
</dbReference>
<name>A0A9P1P1W7_9CYAN</name>
<dbReference type="InterPro" id="IPR008201">
    <property type="entry name" value="HepT-like"/>
</dbReference>
<dbReference type="Proteomes" id="UP000032946">
    <property type="component" value="Chromosome"/>
</dbReference>
<organism evidence="5 6">
    <name type="scientific">Limnospira indica PCC 8005</name>
    <dbReference type="NCBI Taxonomy" id="376219"/>
    <lineage>
        <taxon>Bacteria</taxon>
        <taxon>Bacillati</taxon>
        <taxon>Cyanobacteriota</taxon>
        <taxon>Cyanophyceae</taxon>
        <taxon>Oscillatoriophycideae</taxon>
        <taxon>Oscillatoriales</taxon>
        <taxon>Sirenicapillariaceae</taxon>
        <taxon>Limnospira</taxon>
    </lineage>
</organism>
<accession>A0A9P1P1W7</accession>
<gene>
    <name evidence="5" type="ORF">ARTHRO_61050</name>
</gene>
<evidence type="ECO:0000313" key="6">
    <source>
        <dbReference type="Proteomes" id="UP000032946"/>
    </source>
</evidence>
<sequence>MAGLRDVVIHDYDELDFDILWNVIQVNLPDILPQIQLIFNSLND</sequence>
<evidence type="ECO:0008006" key="7">
    <source>
        <dbReference type="Google" id="ProtNLM"/>
    </source>
</evidence>
<dbReference type="GO" id="GO:0016787">
    <property type="term" value="F:hydrolase activity"/>
    <property type="evidence" value="ECO:0007669"/>
    <property type="project" value="UniProtKB-KW"/>
</dbReference>
<dbReference type="Gene3D" id="1.20.120.580">
    <property type="entry name" value="bsu32300-like"/>
    <property type="match status" value="1"/>
</dbReference>
<keyword evidence="6" id="KW-1185">Reference proteome</keyword>
<evidence type="ECO:0000256" key="4">
    <source>
        <dbReference type="ARBA" id="ARBA00024207"/>
    </source>
</evidence>
<keyword evidence="2" id="KW-0540">Nuclease</keyword>
<reference evidence="5 6" key="1">
    <citation type="submission" date="2014-02" db="EMBL/GenBank/DDBJ databases">
        <authorList>
            <person name="Genoscope - CEA"/>
        </authorList>
    </citation>
    <scope>NUCLEOTIDE SEQUENCE [LARGE SCALE GENOMIC DNA]</scope>
    <source>
        <strain evidence="5 6">PCC 8005</strain>
    </source>
</reference>
<dbReference type="Pfam" id="PF01934">
    <property type="entry name" value="HepT-like"/>
    <property type="match status" value="1"/>
</dbReference>
<comment type="similarity">
    <text evidence="4">Belongs to the HepT RNase toxin family.</text>
</comment>
<evidence type="ECO:0000256" key="3">
    <source>
        <dbReference type="ARBA" id="ARBA00022801"/>
    </source>
</evidence>
<dbReference type="GO" id="GO:0004540">
    <property type="term" value="F:RNA nuclease activity"/>
    <property type="evidence" value="ECO:0007669"/>
    <property type="project" value="InterPro"/>
</dbReference>
<keyword evidence="3" id="KW-0378">Hydrolase</keyword>
<evidence type="ECO:0000256" key="1">
    <source>
        <dbReference type="ARBA" id="ARBA00022649"/>
    </source>
</evidence>